<name>A0A150WZU0_ROSEK</name>
<evidence type="ECO:0000313" key="10">
    <source>
        <dbReference type="Proteomes" id="UP000075583"/>
    </source>
</evidence>
<dbReference type="PANTHER" id="PTHR42743:SF11">
    <property type="entry name" value="AMINODEOXYCHORISMATE LYASE"/>
    <property type="match status" value="1"/>
</dbReference>
<dbReference type="InterPro" id="IPR043131">
    <property type="entry name" value="BCAT-like_N"/>
</dbReference>
<dbReference type="Proteomes" id="UP000075583">
    <property type="component" value="Unassembled WGS sequence"/>
</dbReference>
<dbReference type="InterPro" id="IPR036038">
    <property type="entry name" value="Aminotransferase-like"/>
</dbReference>
<dbReference type="GO" id="GO:0046394">
    <property type="term" value="P:carboxylic acid biosynthetic process"/>
    <property type="evidence" value="ECO:0007669"/>
    <property type="project" value="UniProtKB-ARBA"/>
</dbReference>
<dbReference type="AlphaFoldDB" id="A0A150WZU0"/>
<evidence type="ECO:0000256" key="6">
    <source>
        <dbReference type="ARBA" id="ARBA00048212"/>
    </source>
</evidence>
<dbReference type="RefSeq" id="WP_062592873.1">
    <property type="nucleotide sequence ID" value="NZ_LQZQ01000049.1"/>
</dbReference>
<evidence type="ECO:0000256" key="7">
    <source>
        <dbReference type="ARBA" id="ARBA00048798"/>
    </source>
</evidence>
<dbReference type="Gene3D" id="3.30.470.10">
    <property type="match status" value="1"/>
</dbReference>
<evidence type="ECO:0000256" key="2">
    <source>
        <dbReference type="ARBA" id="ARBA00004931"/>
    </source>
</evidence>
<dbReference type="EC" id="2.6.1.42" evidence="5"/>
<evidence type="ECO:0000256" key="4">
    <source>
        <dbReference type="ARBA" id="ARBA00009320"/>
    </source>
</evidence>
<evidence type="ECO:0000256" key="1">
    <source>
        <dbReference type="ARBA" id="ARBA00004824"/>
    </source>
</evidence>
<comment type="pathway">
    <text evidence="1">Amino-acid biosynthesis; L-isoleucine biosynthesis; L-isoleucine from 2-oxobutanoate: step 4/4.</text>
</comment>
<dbReference type="SUPFAM" id="SSF56752">
    <property type="entry name" value="D-aminoacid aminotransferase-like PLP-dependent enzymes"/>
    <property type="match status" value="1"/>
</dbReference>
<dbReference type="STRING" id="279360.MB14_08090"/>
<dbReference type="GO" id="GO:0004084">
    <property type="term" value="F:branched-chain-amino-acid transaminase activity"/>
    <property type="evidence" value="ECO:0007669"/>
    <property type="project" value="UniProtKB-EC"/>
</dbReference>
<reference evidence="9" key="1">
    <citation type="submission" date="2016-01" db="EMBL/GenBank/DDBJ databases">
        <title>Genome sequencing of Roseivirga ehrenbergii KMM 6017.</title>
        <authorList>
            <person name="Selvaratnam C."/>
            <person name="Thevarajoo S."/>
            <person name="Goh K.M."/>
            <person name="Ee R."/>
            <person name="Chan K.-G."/>
            <person name="Chong C.S."/>
        </authorList>
    </citation>
    <scope>NUCLEOTIDE SEQUENCE [LARGE SCALE GENOMIC DNA]</scope>
    <source>
        <strain evidence="9">KMM 6017</strain>
    </source>
</reference>
<dbReference type="InterPro" id="IPR050571">
    <property type="entry name" value="Class-IV_PLP-Dep_Aminotrnsfr"/>
</dbReference>
<sequence length="268" mass="29925">MKAIFNSRLIEIDSLALDTKNRAFCYGDGLFETIVTGPNRINLTDFHLERLTRACKVLELEPPQLSSQTLNEMISQLADINQLKGNIRARIQVWREHGGLYTPEQSASSFLLQVAETTKPVFMEGGAVGVSESSKVTHTAISFAKTMSALPYVLAGIEMRQKNLDEIILLDDQGNLAETHSSNLFWIEGDKIYTPSIQTGCIGGIMRRLILETLEVKEVLAKPEILLQADSIFNSNASGIRYFTSFGKKKYSNPKEKLMEVLKLLQPL</sequence>
<evidence type="ECO:0000256" key="5">
    <source>
        <dbReference type="ARBA" id="ARBA00013053"/>
    </source>
</evidence>
<comment type="similarity">
    <text evidence="4">Belongs to the class-IV pyridoxal-phosphate-dependent aminotransferase family.</text>
</comment>
<dbReference type="InterPro" id="IPR001544">
    <property type="entry name" value="Aminotrans_IV"/>
</dbReference>
<dbReference type="Pfam" id="PF01063">
    <property type="entry name" value="Aminotran_4"/>
    <property type="match status" value="1"/>
</dbReference>
<comment type="catalytic activity">
    <reaction evidence="6">
        <text>L-valine + 2-oxoglutarate = 3-methyl-2-oxobutanoate + L-glutamate</text>
        <dbReference type="Rhea" id="RHEA:24813"/>
        <dbReference type="ChEBI" id="CHEBI:11851"/>
        <dbReference type="ChEBI" id="CHEBI:16810"/>
        <dbReference type="ChEBI" id="CHEBI:29985"/>
        <dbReference type="ChEBI" id="CHEBI:57762"/>
        <dbReference type="EC" id="2.6.1.42"/>
    </reaction>
</comment>
<evidence type="ECO:0000313" key="9">
    <source>
        <dbReference type="EMBL" id="KYG72008.1"/>
    </source>
</evidence>
<keyword evidence="10" id="KW-1185">Reference proteome</keyword>
<comment type="pathway">
    <text evidence="3">Amino-acid biosynthesis; L-leucine biosynthesis; L-leucine from 3-methyl-2-oxobutanoate: step 4/4.</text>
</comment>
<evidence type="ECO:0000256" key="3">
    <source>
        <dbReference type="ARBA" id="ARBA00005072"/>
    </source>
</evidence>
<comment type="pathway">
    <text evidence="2">Amino-acid biosynthesis; L-valine biosynthesis; L-valine from pyruvate: step 4/4.</text>
</comment>
<comment type="catalytic activity">
    <reaction evidence="7">
        <text>L-isoleucine + 2-oxoglutarate = (S)-3-methyl-2-oxopentanoate + L-glutamate</text>
        <dbReference type="Rhea" id="RHEA:24801"/>
        <dbReference type="ChEBI" id="CHEBI:16810"/>
        <dbReference type="ChEBI" id="CHEBI:29985"/>
        <dbReference type="ChEBI" id="CHEBI:35146"/>
        <dbReference type="ChEBI" id="CHEBI:58045"/>
        <dbReference type="EC" id="2.6.1.42"/>
    </reaction>
</comment>
<proteinExistence type="inferred from homology"/>
<evidence type="ECO:0000256" key="8">
    <source>
        <dbReference type="ARBA" id="ARBA00049229"/>
    </source>
</evidence>
<organism evidence="9 10">
    <name type="scientific">Roseivirga ehrenbergii (strain DSM 102268 / JCM 13514 / KCTC 12282 / NCIMB 14502 / KMM 6017)</name>
    <dbReference type="NCBI Taxonomy" id="279360"/>
    <lineage>
        <taxon>Bacteria</taxon>
        <taxon>Pseudomonadati</taxon>
        <taxon>Bacteroidota</taxon>
        <taxon>Cytophagia</taxon>
        <taxon>Cytophagales</taxon>
        <taxon>Roseivirgaceae</taxon>
        <taxon>Roseivirga</taxon>
    </lineage>
</organism>
<dbReference type="EMBL" id="LQZQ01000049">
    <property type="protein sequence ID" value="KYG72008.1"/>
    <property type="molecule type" value="Genomic_DNA"/>
</dbReference>
<comment type="caution">
    <text evidence="9">The sequence shown here is derived from an EMBL/GenBank/DDBJ whole genome shotgun (WGS) entry which is preliminary data.</text>
</comment>
<dbReference type="Gene3D" id="3.20.10.10">
    <property type="entry name" value="D-amino Acid Aminotransferase, subunit A, domain 2"/>
    <property type="match status" value="1"/>
</dbReference>
<gene>
    <name evidence="9" type="ORF">MB14_08090</name>
</gene>
<protein>
    <recommendedName>
        <fullName evidence="5">branched-chain-amino-acid transaminase</fullName>
        <ecNumber evidence="5">2.6.1.42</ecNumber>
    </recommendedName>
</protein>
<dbReference type="OrthoDB" id="9805628at2"/>
<dbReference type="PANTHER" id="PTHR42743">
    <property type="entry name" value="AMINO-ACID AMINOTRANSFERASE"/>
    <property type="match status" value="1"/>
</dbReference>
<accession>A0A150WZU0</accession>
<comment type="catalytic activity">
    <reaction evidence="8">
        <text>L-leucine + 2-oxoglutarate = 4-methyl-2-oxopentanoate + L-glutamate</text>
        <dbReference type="Rhea" id="RHEA:18321"/>
        <dbReference type="ChEBI" id="CHEBI:16810"/>
        <dbReference type="ChEBI" id="CHEBI:17865"/>
        <dbReference type="ChEBI" id="CHEBI:29985"/>
        <dbReference type="ChEBI" id="CHEBI:57427"/>
        <dbReference type="EC" id="2.6.1.42"/>
    </reaction>
</comment>
<dbReference type="InterPro" id="IPR043132">
    <property type="entry name" value="BCAT-like_C"/>
</dbReference>